<accession>A0A511MZI8</accession>
<reference evidence="2 3" key="1">
    <citation type="submission" date="2019-07" db="EMBL/GenBank/DDBJ databases">
        <title>Whole genome shotgun sequence of Deinococcus cellulosilyticus NBRC 106333.</title>
        <authorList>
            <person name="Hosoyama A."/>
            <person name="Uohara A."/>
            <person name="Ohji S."/>
            <person name="Ichikawa N."/>
        </authorList>
    </citation>
    <scope>NUCLEOTIDE SEQUENCE [LARGE SCALE GENOMIC DNA]</scope>
    <source>
        <strain evidence="2 3">NBRC 106333</strain>
    </source>
</reference>
<keyword evidence="3" id="KW-1185">Reference proteome</keyword>
<proteinExistence type="predicted"/>
<sequence length="55" mass="6207">MSVQINDFQVHSAPDASTRSAEGTEPRQDAAKDLLRALRKEQSRRERLRVDGGQK</sequence>
<feature type="compositionally biased region" description="Polar residues" evidence="1">
    <location>
        <begin position="1"/>
        <end position="21"/>
    </location>
</feature>
<dbReference type="EMBL" id="BJXB01000006">
    <property type="protein sequence ID" value="GEM46014.1"/>
    <property type="molecule type" value="Genomic_DNA"/>
</dbReference>
<protein>
    <submittedName>
        <fullName evidence="2">Uncharacterized protein</fullName>
    </submittedName>
</protein>
<name>A0A511MZI8_DEIC1</name>
<dbReference type="AlphaFoldDB" id="A0A511MZI8"/>
<feature type="compositionally biased region" description="Basic and acidic residues" evidence="1">
    <location>
        <begin position="22"/>
        <end position="32"/>
    </location>
</feature>
<evidence type="ECO:0000313" key="3">
    <source>
        <dbReference type="Proteomes" id="UP000321306"/>
    </source>
</evidence>
<evidence type="ECO:0000256" key="1">
    <source>
        <dbReference type="SAM" id="MobiDB-lite"/>
    </source>
</evidence>
<evidence type="ECO:0000313" key="2">
    <source>
        <dbReference type="EMBL" id="GEM46014.1"/>
    </source>
</evidence>
<dbReference type="RefSeq" id="WP_186815911.1">
    <property type="nucleotide sequence ID" value="NZ_BJXB01000006.1"/>
</dbReference>
<dbReference type="Proteomes" id="UP000321306">
    <property type="component" value="Unassembled WGS sequence"/>
</dbReference>
<feature type="region of interest" description="Disordered" evidence="1">
    <location>
        <begin position="1"/>
        <end position="32"/>
    </location>
</feature>
<comment type="caution">
    <text evidence="2">The sequence shown here is derived from an EMBL/GenBank/DDBJ whole genome shotgun (WGS) entry which is preliminary data.</text>
</comment>
<organism evidence="2 3">
    <name type="scientific">Deinococcus cellulosilyticus (strain DSM 18568 / NBRC 106333 / KACC 11606 / 5516J-15)</name>
    <dbReference type="NCBI Taxonomy" id="1223518"/>
    <lineage>
        <taxon>Bacteria</taxon>
        <taxon>Thermotogati</taxon>
        <taxon>Deinococcota</taxon>
        <taxon>Deinococci</taxon>
        <taxon>Deinococcales</taxon>
        <taxon>Deinococcaceae</taxon>
        <taxon>Deinococcus</taxon>
    </lineage>
</organism>
<gene>
    <name evidence="2" type="ORF">DC3_16490</name>
</gene>